<feature type="region of interest" description="Disordered" evidence="1">
    <location>
        <begin position="183"/>
        <end position="202"/>
    </location>
</feature>
<accession>A0AAV1JAQ9</accession>
<feature type="signal peptide" evidence="2">
    <location>
        <begin position="1"/>
        <end position="30"/>
    </location>
</feature>
<organism evidence="3 4">
    <name type="scientific">Leptosia nina</name>
    <dbReference type="NCBI Taxonomy" id="320188"/>
    <lineage>
        <taxon>Eukaryota</taxon>
        <taxon>Metazoa</taxon>
        <taxon>Ecdysozoa</taxon>
        <taxon>Arthropoda</taxon>
        <taxon>Hexapoda</taxon>
        <taxon>Insecta</taxon>
        <taxon>Pterygota</taxon>
        <taxon>Neoptera</taxon>
        <taxon>Endopterygota</taxon>
        <taxon>Lepidoptera</taxon>
        <taxon>Glossata</taxon>
        <taxon>Ditrysia</taxon>
        <taxon>Papilionoidea</taxon>
        <taxon>Pieridae</taxon>
        <taxon>Pierinae</taxon>
        <taxon>Leptosia</taxon>
    </lineage>
</organism>
<evidence type="ECO:0000256" key="2">
    <source>
        <dbReference type="SAM" id="SignalP"/>
    </source>
</evidence>
<evidence type="ECO:0000256" key="1">
    <source>
        <dbReference type="SAM" id="MobiDB-lite"/>
    </source>
</evidence>
<feature type="chain" id="PRO_5043639990" evidence="2">
    <location>
        <begin position="31"/>
        <end position="338"/>
    </location>
</feature>
<keyword evidence="2" id="KW-0732">Signal</keyword>
<evidence type="ECO:0000313" key="4">
    <source>
        <dbReference type="Proteomes" id="UP001497472"/>
    </source>
</evidence>
<keyword evidence="4" id="KW-1185">Reference proteome</keyword>
<feature type="region of interest" description="Disordered" evidence="1">
    <location>
        <begin position="135"/>
        <end position="159"/>
    </location>
</feature>
<feature type="region of interest" description="Disordered" evidence="1">
    <location>
        <begin position="274"/>
        <end position="313"/>
    </location>
</feature>
<proteinExistence type="predicted"/>
<reference evidence="3 4" key="1">
    <citation type="submission" date="2023-11" db="EMBL/GenBank/DDBJ databases">
        <authorList>
            <person name="Okamura Y."/>
        </authorList>
    </citation>
    <scope>NUCLEOTIDE SEQUENCE [LARGE SCALE GENOMIC DNA]</scope>
</reference>
<name>A0AAV1JAQ9_9NEOP</name>
<dbReference type="CDD" id="cd00117">
    <property type="entry name" value="TFP"/>
    <property type="match status" value="1"/>
</dbReference>
<dbReference type="Proteomes" id="UP001497472">
    <property type="component" value="Unassembled WGS sequence"/>
</dbReference>
<protein>
    <submittedName>
        <fullName evidence="3">Uncharacterized protein</fullName>
    </submittedName>
</protein>
<evidence type="ECO:0000313" key="3">
    <source>
        <dbReference type="EMBL" id="CAK1545688.1"/>
    </source>
</evidence>
<dbReference type="AlphaFoldDB" id="A0AAV1JAQ9"/>
<sequence length="338" mass="37572">MAGRKFYASMSTAISLSVAALILLSDVASAESARQCYWCGPLAEQVHRSRRAPPCDAPKAHVTICDPGLPHCAVVATAPPYVESRYCVKIYQDECYLDFCNTTKTWKMTCPCKGDLCNGQNSDREEQAFAELMAKTQKPQKKRTKKSIKEPLPRPIQTEDKKMAMVDPNSSSIQINTLNQTLMNKNEPPTERPDASLVTDNPENQITDVKDTTINILDDKATDKHENLKEALQMGTTPYMLESTVVEISNVNIEKPMTENLIIPNKELPTPEALQQNASSDDVKENVEESTLQAEPNTTTALDDTTTESPISRKNQGTYINLNSKILFAFTFFVCAQI</sequence>
<feature type="compositionally biased region" description="Basic and acidic residues" evidence="1">
    <location>
        <begin position="147"/>
        <end position="159"/>
    </location>
</feature>
<gene>
    <name evidence="3" type="ORF">LNINA_LOCUS5312</name>
</gene>
<dbReference type="EMBL" id="CAVLEF010000007">
    <property type="protein sequence ID" value="CAK1545688.1"/>
    <property type="molecule type" value="Genomic_DNA"/>
</dbReference>
<comment type="caution">
    <text evidence="3">The sequence shown here is derived from an EMBL/GenBank/DDBJ whole genome shotgun (WGS) entry which is preliminary data.</text>
</comment>